<organism evidence="1 2">
    <name type="scientific">Algoriphagus sediminis</name>
    <dbReference type="NCBI Taxonomy" id="3057113"/>
    <lineage>
        <taxon>Bacteria</taxon>
        <taxon>Pseudomonadati</taxon>
        <taxon>Bacteroidota</taxon>
        <taxon>Cytophagia</taxon>
        <taxon>Cytophagales</taxon>
        <taxon>Cyclobacteriaceae</taxon>
        <taxon>Algoriphagus</taxon>
    </lineage>
</organism>
<dbReference type="PROSITE" id="PS51257">
    <property type="entry name" value="PROKAR_LIPOPROTEIN"/>
    <property type="match status" value="1"/>
</dbReference>
<comment type="caution">
    <text evidence="1">The sequence shown here is derived from an EMBL/GenBank/DDBJ whole genome shotgun (WGS) entry which is preliminary data.</text>
</comment>
<dbReference type="Proteomes" id="UP001171916">
    <property type="component" value="Unassembled WGS sequence"/>
</dbReference>
<dbReference type="RefSeq" id="WP_290001370.1">
    <property type="nucleotide sequence ID" value="NZ_JAUEPH010000006.1"/>
</dbReference>
<accession>A0ABT7YFD1</accession>
<name>A0ABT7YFD1_9BACT</name>
<gene>
    <name evidence="1" type="ORF">QVH07_13830</name>
</gene>
<keyword evidence="2" id="KW-1185">Reference proteome</keyword>
<reference evidence="1" key="1">
    <citation type="submission" date="2023-06" db="EMBL/GenBank/DDBJ databases">
        <title>Robiginitalea aurantiacus sp. nov. and Algoriphagus sediminis sp. nov., isolated from coastal sediment.</title>
        <authorList>
            <person name="Zhou Z.Y."/>
            <person name="An J."/>
            <person name="Jia Y.W."/>
            <person name="Du Z.J."/>
        </authorList>
    </citation>
    <scope>NUCLEOTIDE SEQUENCE</scope>
    <source>
        <strain evidence="1">C2-7</strain>
    </source>
</reference>
<proteinExistence type="predicted"/>
<sequence>MKTLKSSNGILPTLFCFIFLGCTHQEDLAIEGPDLKELEGITEAMFNFPERNYSGDPFSPMPVIAEFYYPVVVSVQEEMISLNFDQSELSFPEFKFQIDSVTEMEDYDGFNLYSTLFSPFDFQLDPEIPRDIPEFLIFGDNPNSDFENLSCLMYLNLRHFLPDSTGRVIILGGKEK</sequence>
<evidence type="ECO:0000313" key="2">
    <source>
        <dbReference type="Proteomes" id="UP001171916"/>
    </source>
</evidence>
<evidence type="ECO:0008006" key="3">
    <source>
        <dbReference type="Google" id="ProtNLM"/>
    </source>
</evidence>
<protein>
    <recommendedName>
        <fullName evidence="3">Lipoprotein</fullName>
    </recommendedName>
</protein>
<dbReference type="EMBL" id="JAUEPH010000006">
    <property type="protein sequence ID" value="MDN3205238.1"/>
    <property type="molecule type" value="Genomic_DNA"/>
</dbReference>
<evidence type="ECO:0000313" key="1">
    <source>
        <dbReference type="EMBL" id="MDN3205238.1"/>
    </source>
</evidence>